<dbReference type="Pfam" id="PF14322">
    <property type="entry name" value="SusD-like_3"/>
    <property type="match status" value="1"/>
</dbReference>
<dbReference type="Pfam" id="PF07980">
    <property type="entry name" value="SusD_RagB"/>
    <property type="match status" value="1"/>
</dbReference>
<evidence type="ECO:0008006" key="11">
    <source>
        <dbReference type="Google" id="ProtNLM"/>
    </source>
</evidence>
<dbReference type="AlphaFoldDB" id="A0A419SAL5"/>
<keyword evidence="3 6" id="KW-0732">Signal</keyword>
<accession>A0A419SAL5</accession>
<reference evidence="9 10" key="1">
    <citation type="submission" date="2016-07" db="EMBL/GenBank/DDBJ databases">
        <title>Genome of Pelobium manganitolerans.</title>
        <authorList>
            <person name="Wu S."/>
            <person name="Wang G."/>
        </authorList>
    </citation>
    <scope>NUCLEOTIDE SEQUENCE [LARGE SCALE GENOMIC DNA]</scope>
    <source>
        <strain evidence="9 10">YS-25</strain>
    </source>
</reference>
<dbReference type="SUPFAM" id="SSF48452">
    <property type="entry name" value="TPR-like"/>
    <property type="match status" value="1"/>
</dbReference>
<dbReference type="InterPro" id="IPR012944">
    <property type="entry name" value="SusD_RagB_dom"/>
</dbReference>
<keyword evidence="10" id="KW-1185">Reference proteome</keyword>
<dbReference type="GO" id="GO:0009279">
    <property type="term" value="C:cell outer membrane"/>
    <property type="evidence" value="ECO:0007669"/>
    <property type="project" value="UniProtKB-SubCell"/>
</dbReference>
<name>A0A419SAL5_9SPHI</name>
<feature type="chain" id="PRO_5019030451" description="Carbohydrate-binding protein SusD" evidence="6">
    <location>
        <begin position="34"/>
        <end position="631"/>
    </location>
</feature>
<evidence type="ECO:0000256" key="3">
    <source>
        <dbReference type="ARBA" id="ARBA00022729"/>
    </source>
</evidence>
<dbReference type="InterPro" id="IPR011990">
    <property type="entry name" value="TPR-like_helical_dom_sf"/>
</dbReference>
<protein>
    <recommendedName>
        <fullName evidence="11">Carbohydrate-binding protein SusD</fullName>
    </recommendedName>
</protein>
<dbReference type="InterPro" id="IPR033985">
    <property type="entry name" value="SusD-like_N"/>
</dbReference>
<evidence type="ECO:0000256" key="2">
    <source>
        <dbReference type="ARBA" id="ARBA00006275"/>
    </source>
</evidence>
<evidence type="ECO:0000259" key="8">
    <source>
        <dbReference type="Pfam" id="PF14322"/>
    </source>
</evidence>
<feature type="domain" description="RagB/SusD" evidence="7">
    <location>
        <begin position="358"/>
        <end position="615"/>
    </location>
</feature>
<evidence type="ECO:0000313" key="9">
    <source>
        <dbReference type="EMBL" id="RKD19501.1"/>
    </source>
</evidence>
<proteinExistence type="inferred from homology"/>
<dbReference type="EMBL" id="MBTA01000002">
    <property type="protein sequence ID" value="RKD19501.1"/>
    <property type="molecule type" value="Genomic_DNA"/>
</dbReference>
<gene>
    <name evidence="9" type="ORF">BCY91_12920</name>
</gene>
<dbReference type="Proteomes" id="UP000283433">
    <property type="component" value="Unassembled WGS sequence"/>
</dbReference>
<evidence type="ECO:0000256" key="6">
    <source>
        <dbReference type="SAM" id="SignalP"/>
    </source>
</evidence>
<feature type="signal peptide" evidence="6">
    <location>
        <begin position="1"/>
        <end position="33"/>
    </location>
</feature>
<dbReference type="Gene3D" id="1.25.40.390">
    <property type="match status" value="1"/>
</dbReference>
<comment type="caution">
    <text evidence="9">The sequence shown here is derived from an EMBL/GenBank/DDBJ whole genome shotgun (WGS) entry which is preliminary data.</text>
</comment>
<comment type="subcellular location">
    <subcellularLocation>
        <location evidence="1">Cell outer membrane</location>
    </subcellularLocation>
</comment>
<feature type="domain" description="SusD-like N-terminal" evidence="8">
    <location>
        <begin position="106"/>
        <end position="232"/>
    </location>
</feature>
<evidence type="ECO:0000313" key="10">
    <source>
        <dbReference type="Proteomes" id="UP000283433"/>
    </source>
</evidence>
<evidence type="ECO:0000259" key="7">
    <source>
        <dbReference type="Pfam" id="PF07980"/>
    </source>
</evidence>
<comment type="similarity">
    <text evidence="2">Belongs to the SusD family.</text>
</comment>
<evidence type="ECO:0000256" key="4">
    <source>
        <dbReference type="ARBA" id="ARBA00023136"/>
    </source>
</evidence>
<evidence type="ECO:0000256" key="1">
    <source>
        <dbReference type="ARBA" id="ARBA00004442"/>
    </source>
</evidence>
<sequence length="631" mass="70394">MITSSSIKNKQMKNKHSKYIIACVLALASTFNACQLDEYNPSTVSKETAYGNKNGYDGLINSCYTDLYYFYGKIDIIGPTEMGTDLWVNYGTSESGLVTYDNTLGTATGTLKTVWNGLYSIVNLANTAIYYGDDVKGYASDAERKAKVAEAYFMRAFANFNLVELFGDVTLRTTSSAVEGVDDKPKRATEKEFYDLIISDLKFACENLPVTQDLRGRVAKKAAYALLSKVYLQRTRLGEKQEFAQLALQTAEELINNPAKYNCALYTSDATQSGYSKLWAGANNKVNTEFLFTEAVDPTSGYNPEGWNRGRTRQYYLPDLGGRGAEWGTQEKSVLYGRSNSKYFKPSKYLLTSVFEPSATTVDTRFKETFTYKFYANSDITISSTLATNYGKDASLVGHKILSTTAQYTGPEYFWSWGAKLEEEKNMENDKGLSVFVPNWTIPANEKRMIPALVVDPSDLFATNGDYKKPTDFANGVDLTNMFPAFKKFSSKMWDYTNQYWMGDIPIIRLGDIYLVAAEAALLTSDPATAVKYVNIIRDRAALSGDKTAIEVPQSAVTIDFISDERARELAGEHMRWFDLKRMGKLTKSYLSATNPLVGANFKDGLHTKRPIPQSFLDAISNASEYGSNGY</sequence>
<organism evidence="9 10">
    <name type="scientific">Pelobium manganitolerans</name>
    <dbReference type="NCBI Taxonomy" id="1842495"/>
    <lineage>
        <taxon>Bacteria</taxon>
        <taxon>Pseudomonadati</taxon>
        <taxon>Bacteroidota</taxon>
        <taxon>Sphingobacteriia</taxon>
        <taxon>Sphingobacteriales</taxon>
        <taxon>Sphingobacteriaceae</taxon>
        <taxon>Pelobium</taxon>
    </lineage>
</organism>
<keyword evidence="4" id="KW-0472">Membrane</keyword>
<keyword evidence="5" id="KW-0998">Cell outer membrane</keyword>
<evidence type="ECO:0000256" key="5">
    <source>
        <dbReference type="ARBA" id="ARBA00023237"/>
    </source>
</evidence>